<organism evidence="1 2">
    <name type="scientific">Priestia koreensis</name>
    <dbReference type="NCBI Taxonomy" id="284581"/>
    <lineage>
        <taxon>Bacteria</taxon>
        <taxon>Bacillati</taxon>
        <taxon>Bacillota</taxon>
        <taxon>Bacilli</taxon>
        <taxon>Bacillales</taxon>
        <taxon>Bacillaceae</taxon>
        <taxon>Priestia</taxon>
    </lineage>
</organism>
<protein>
    <submittedName>
        <fullName evidence="1">Uncharacterized protein</fullName>
    </submittedName>
</protein>
<sequence length="156" mass="19236">MIEYGFVSKYEDEEEHWLNANSEEEAINKFIDMYYEKYPYIEDYINDICINGSAAERFYRDDEGHMFEFDETAKKVFIRKDIRYKYNNNLIMCYEYIDEVFIRNVKEFFKYDELLSEQYLIKGLEDKDFEFSERMYKYFIKHLILHDYEIVSAGVI</sequence>
<accession>A0A0M0L6W5</accession>
<gene>
    <name evidence="1" type="ORF">AMD01_11285</name>
</gene>
<reference evidence="2" key="1">
    <citation type="submission" date="2015-08" db="EMBL/GenBank/DDBJ databases">
        <title>Fjat-14210 dsm16467.</title>
        <authorList>
            <person name="Liu B."/>
            <person name="Wang J."/>
            <person name="Zhu Y."/>
            <person name="Liu G."/>
            <person name="Chen Q."/>
            <person name="Chen Z."/>
            <person name="Lan J."/>
            <person name="Che J."/>
            <person name="Ge C."/>
            <person name="Shi H."/>
            <person name="Pan Z."/>
            <person name="Liu X."/>
        </authorList>
    </citation>
    <scope>NUCLEOTIDE SEQUENCE [LARGE SCALE GENOMIC DNA]</scope>
    <source>
        <strain evidence="2">DSM 16467</strain>
    </source>
</reference>
<evidence type="ECO:0000313" key="1">
    <source>
        <dbReference type="EMBL" id="KOO46408.1"/>
    </source>
</evidence>
<evidence type="ECO:0000313" key="2">
    <source>
        <dbReference type="Proteomes" id="UP000037558"/>
    </source>
</evidence>
<name>A0A0M0L6W5_9BACI</name>
<comment type="caution">
    <text evidence="1">The sequence shown here is derived from an EMBL/GenBank/DDBJ whole genome shotgun (WGS) entry which is preliminary data.</text>
</comment>
<dbReference type="AlphaFoldDB" id="A0A0M0L6W5"/>
<dbReference type="Proteomes" id="UP000037558">
    <property type="component" value="Unassembled WGS sequence"/>
</dbReference>
<dbReference type="STRING" id="284581.AMD01_11285"/>
<dbReference type="PATRIC" id="fig|284581.3.peg.2367"/>
<dbReference type="RefSeq" id="WP_053401494.1">
    <property type="nucleotide sequence ID" value="NZ_LILC01000013.1"/>
</dbReference>
<keyword evidence="2" id="KW-1185">Reference proteome</keyword>
<proteinExistence type="predicted"/>
<dbReference type="EMBL" id="LILC01000013">
    <property type="protein sequence ID" value="KOO46408.1"/>
    <property type="molecule type" value="Genomic_DNA"/>
</dbReference>